<feature type="signal peptide" evidence="2">
    <location>
        <begin position="1"/>
        <end position="23"/>
    </location>
</feature>
<dbReference type="InParanoid" id="E9FYG2"/>
<dbReference type="HOGENOM" id="CLU_1645451_0_0_1"/>
<keyword evidence="2" id="KW-0732">Signal</keyword>
<proteinExistence type="predicted"/>
<organism evidence="3 4">
    <name type="scientific">Daphnia pulex</name>
    <name type="common">Water flea</name>
    <dbReference type="NCBI Taxonomy" id="6669"/>
    <lineage>
        <taxon>Eukaryota</taxon>
        <taxon>Metazoa</taxon>
        <taxon>Ecdysozoa</taxon>
        <taxon>Arthropoda</taxon>
        <taxon>Crustacea</taxon>
        <taxon>Branchiopoda</taxon>
        <taxon>Diplostraca</taxon>
        <taxon>Cladocera</taxon>
        <taxon>Anomopoda</taxon>
        <taxon>Daphniidae</taxon>
        <taxon>Daphnia</taxon>
    </lineage>
</organism>
<dbReference type="KEGG" id="dpx:DAPPUDRAFT_306391"/>
<dbReference type="Proteomes" id="UP000000305">
    <property type="component" value="Unassembled WGS sequence"/>
</dbReference>
<accession>E9FYG2</accession>
<name>E9FYG2_DAPPU</name>
<evidence type="ECO:0000256" key="1">
    <source>
        <dbReference type="SAM" id="Phobius"/>
    </source>
</evidence>
<dbReference type="OrthoDB" id="6337830at2759"/>
<gene>
    <name evidence="3" type="ORF">DAPPUDRAFT_306391</name>
</gene>
<feature type="transmembrane region" description="Helical" evidence="1">
    <location>
        <begin position="99"/>
        <end position="119"/>
    </location>
</feature>
<feature type="chain" id="PRO_5003240693" evidence="2">
    <location>
        <begin position="24"/>
        <end position="161"/>
    </location>
</feature>
<reference evidence="3 4" key="1">
    <citation type="journal article" date="2011" name="Science">
        <title>The ecoresponsive genome of Daphnia pulex.</title>
        <authorList>
            <person name="Colbourne J.K."/>
            <person name="Pfrender M.E."/>
            <person name="Gilbert D."/>
            <person name="Thomas W.K."/>
            <person name="Tucker A."/>
            <person name="Oakley T.H."/>
            <person name="Tokishita S."/>
            <person name="Aerts A."/>
            <person name="Arnold G.J."/>
            <person name="Basu M.K."/>
            <person name="Bauer D.J."/>
            <person name="Caceres C.E."/>
            <person name="Carmel L."/>
            <person name="Casola C."/>
            <person name="Choi J.H."/>
            <person name="Detter J.C."/>
            <person name="Dong Q."/>
            <person name="Dusheyko S."/>
            <person name="Eads B.D."/>
            <person name="Frohlich T."/>
            <person name="Geiler-Samerotte K.A."/>
            <person name="Gerlach D."/>
            <person name="Hatcher P."/>
            <person name="Jogdeo S."/>
            <person name="Krijgsveld J."/>
            <person name="Kriventseva E.V."/>
            <person name="Kultz D."/>
            <person name="Laforsch C."/>
            <person name="Lindquist E."/>
            <person name="Lopez J."/>
            <person name="Manak J.R."/>
            <person name="Muller J."/>
            <person name="Pangilinan J."/>
            <person name="Patwardhan R.P."/>
            <person name="Pitluck S."/>
            <person name="Pritham E.J."/>
            <person name="Rechtsteiner A."/>
            <person name="Rho M."/>
            <person name="Rogozin I.B."/>
            <person name="Sakarya O."/>
            <person name="Salamov A."/>
            <person name="Schaack S."/>
            <person name="Shapiro H."/>
            <person name="Shiga Y."/>
            <person name="Skalitzky C."/>
            <person name="Smith Z."/>
            <person name="Souvorov A."/>
            <person name="Sung W."/>
            <person name="Tang Z."/>
            <person name="Tsuchiya D."/>
            <person name="Tu H."/>
            <person name="Vos H."/>
            <person name="Wang M."/>
            <person name="Wolf Y.I."/>
            <person name="Yamagata H."/>
            <person name="Yamada T."/>
            <person name="Ye Y."/>
            <person name="Shaw J.R."/>
            <person name="Andrews J."/>
            <person name="Crease T.J."/>
            <person name="Tang H."/>
            <person name="Lucas S.M."/>
            <person name="Robertson H.M."/>
            <person name="Bork P."/>
            <person name="Koonin E.V."/>
            <person name="Zdobnov E.M."/>
            <person name="Grigoriev I.V."/>
            <person name="Lynch M."/>
            <person name="Boore J.L."/>
        </authorList>
    </citation>
    <scope>NUCLEOTIDE SEQUENCE [LARGE SCALE GENOMIC DNA]</scope>
</reference>
<protein>
    <submittedName>
        <fullName evidence="3">Uncharacterized protein</fullName>
    </submittedName>
</protein>
<dbReference type="EMBL" id="GL732527">
    <property type="protein sequence ID" value="EFX87774.1"/>
    <property type="molecule type" value="Genomic_DNA"/>
</dbReference>
<keyword evidence="1" id="KW-0472">Membrane</keyword>
<keyword evidence="4" id="KW-1185">Reference proteome</keyword>
<keyword evidence="1" id="KW-0812">Transmembrane</keyword>
<evidence type="ECO:0000313" key="3">
    <source>
        <dbReference type="EMBL" id="EFX87774.1"/>
    </source>
</evidence>
<evidence type="ECO:0000256" key="2">
    <source>
        <dbReference type="SAM" id="SignalP"/>
    </source>
</evidence>
<keyword evidence="1" id="KW-1133">Transmembrane helix</keyword>
<sequence length="161" mass="18268">MLWWLTNVKLVLFFLVISRLSLAANKAERNDTIKRSFHGESLVSSYVTVTAPYENDDLIARLVTDQLETTTDSSANPLFHNQVSSSLETVLNRCLDRHLTLQFLGPFLIFTGLIGLLNGPLFGVKVLLFSIQFNIVFPTFVCFVTEWFDHNPDRAGLPELY</sequence>
<evidence type="ECO:0000313" key="4">
    <source>
        <dbReference type="Proteomes" id="UP000000305"/>
    </source>
</evidence>
<feature type="transmembrane region" description="Helical" evidence="1">
    <location>
        <begin position="126"/>
        <end position="148"/>
    </location>
</feature>
<dbReference type="AlphaFoldDB" id="E9FYG2"/>